<dbReference type="InterPro" id="IPR021487">
    <property type="entry name" value="DUF3140"/>
</dbReference>
<protein>
    <recommendedName>
        <fullName evidence="3">DUF3140 domain-containing protein</fullName>
    </recommendedName>
</protein>
<dbReference type="EMBL" id="CP009922">
    <property type="protein sequence ID" value="AKG46457.1"/>
    <property type="molecule type" value="Genomic_DNA"/>
</dbReference>
<organism evidence="1 2">
    <name type="scientific">Streptomyces xiamenensis</name>
    <dbReference type="NCBI Taxonomy" id="408015"/>
    <lineage>
        <taxon>Bacteria</taxon>
        <taxon>Bacillati</taxon>
        <taxon>Actinomycetota</taxon>
        <taxon>Actinomycetes</taxon>
        <taxon>Kitasatosporales</taxon>
        <taxon>Streptomycetaceae</taxon>
        <taxon>Streptomyces</taxon>
    </lineage>
</organism>
<evidence type="ECO:0000313" key="1">
    <source>
        <dbReference type="EMBL" id="AKG46457.1"/>
    </source>
</evidence>
<sequence>MSGIDAGELDTLWAEFRGVVNMTSHELSAWLRTAGGDPGRTHGRGVLAILRKRRIDLTAEDVRLMREVLATVRSATATGGAGAGVGERRYRLMSLGHDPLR</sequence>
<dbReference type="Pfam" id="PF11338">
    <property type="entry name" value="DUF3140"/>
    <property type="match status" value="1"/>
</dbReference>
<dbReference type="AlphaFoldDB" id="A0A0F7G1U3"/>
<reference evidence="1" key="1">
    <citation type="submission" date="2019-08" db="EMBL/GenBank/DDBJ databases">
        <title>Complete genome sequence of a mangrove-derived Streptomyces xiamenensis.</title>
        <authorList>
            <person name="Xu J."/>
        </authorList>
    </citation>
    <scope>NUCLEOTIDE SEQUENCE</scope>
    <source>
        <strain evidence="1">318</strain>
    </source>
</reference>
<accession>A0A0F7G1U3</accession>
<dbReference type="PANTHER" id="PTHR40630">
    <property type="entry name" value="POSSIBLE DNA-BINDING PROTEIN"/>
    <property type="match status" value="1"/>
</dbReference>
<evidence type="ECO:0008006" key="3">
    <source>
        <dbReference type="Google" id="ProtNLM"/>
    </source>
</evidence>
<dbReference type="PATRIC" id="fig|408015.6.peg.5139"/>
<proteinExistence type="predicted"/>
<dbReference type="HOGENOM" id="CLU_150609_1_0_11"/>
<keyword evidence="2" id="KW-1185">Reference proteome</keyword>
<dbReference type="STRING" id="408015.SXIM_50730"/>
<dbReference type="Proteomes" id="UP000034034">
    <property type="component" value="Chromosome"/>
</dbReference>
<name>A0A0F7G1U3_9ACTN</name>
<dbReference type="KEGG" id="sxi:SXIM_50730"/>
<dbReference type="PANTHER" id="PTHR40630:SF1">
    <property type="entry name" value="DNA-BINDING PROTEIN"/>
    <property type="match status" value="1"/>
</dbReference>
<gene>
    <name evidence="1" type="ORF">SXIM_50730</name>
</gene>
<dbReference type="RefSeq" id="WP_030731623.1">
    <property type="nucleotide sequence ID" value="NZ_CP009922.3"/>
</dbReference>
<evidence type="ECO:0000313" key="2">
    <source>
        <dbReference type="Proteomes" id="UP000034034"/>
    </source>
</evidence>